<organism evidence="2 3">
    <name type="scientific">Aromia moschata</name>
    <dbReference type="NCBI Taxonomy" id="1265417"/>
    <lineage>
        <taxon>Eukaryota</taxon>
        <taxon>Metazoa</taxon>
        <taxon>Ecdysozoa</taxon>
        <taxon>Arthropoda</taxon>
        <taxon>Hexapoda</taxon>
        <taxon>Insecta</taxon>
        <taxon>Pterygota</taxon>
        <taxon>Neoptera</taxon>
        <taxon>Endopterygota</taxon>
        <taxon>Coleoptera</taxon>
        <taxon>Polyphaga</taxon>
        <taxon>Cucujiformia</taxon>
        <taxon>Chrysomeloidea</taxon>
        <taxon>Cerambycidae</taxon>
        <taxon>Cerambycinae</taxon>
        <taxon>Callichromatini</taxon>
        <taxon>Aromia</taxon>
    </lineage>
</organism>
<dbReference type="InterPro" id="IPR005135">
    <property type="entry name" value="Endo/exonuclease/phosphatase"/>
</dbReference>
<dbReference type="GO" id="GO:0003824">
    <property type="term" value="F:catalytic activity"/>
    <property type="evidence" value="ECO:0007669"/>
    <property type="project" value="InterPro"/>
</dbReference>
<evidence type="ECO:0000313" key="3">
    <source>
        <dbReference type="Proteomes" id="UP001162162"/>
    </source>
</evidence>
<dbReference type="EMBL" id="JAPWTK010000213">
    <property type="protein sequence ID" value="KAJ8945530.1"/>
    <property type="molecule type" value="Genomic_DNA"/>
</dbReference>
<evidence type="ECO:0000313" key="2">
    <source>
        <dbReference type="EMBL" id="KAJ8945530.1"/>
    </source>
</evidence>
<evidence type="ECO:0000259" key="1">
    <source>
        <dbReference type="Pfam" id="PF14529"/>
    </source>
</evidence>
<protein>
    <recommendedName>
        <fullName evidence="1">Endonuclease/exonuclease/phosphatase domain-containing protein</fullName>
    </recommendedName>
</protein>
<reference evidence="2" key="1">
    <citation type="journal article" date="2023" name="Insect Mol. Biol.">
        <title>Genome sequencing provides insights into the evolution of gene families encoding plant cell wall-degrading enzymes in longhorned beetles.</title>
        <authorList>
            <person name="Shin N.R."/>
            <person name="Okamura Y."/>
            <person name="Kirsch R."/>
            <person name="Pauchet Y."/>
        </authorList>
    </citation>
    <scope>NUCLEOTIDE SEQUENCE</scope>
    <source>
        <strain evidence="2">AMC_N1</strain>
    </source>
</reference>
<dbReference type="Gene3D" id="3.60.10.10">
    <property type="entry name" value="Endonuclease/exonuclease/phosphatase"/>
    <property type="match status" value="1"/>
</dbReference>
<gene>
    <name evidence="2" type="ORF">NQ318_020375</name>
</gene>
<keyword evidence="3" id="KW-1185">Reference proteome</keyword>
<feature type="domain" description="Endonuclease/exonuclease/phosphatase" evidence="1">
    <location>
        <begin position="6"/>
        <end position="88"/>
    </location>
</feature>
<name>A0AAV8Y2A1_9CUCU</name>
<dbReference type="InterPro" id="IPR036691">
    <property type="entry name" value="Endo/exonu/phosph_ase_sf"/>
</dbReference>
<dbReference type="SUPFAM" id="SSF56219">
    <property type="entry name" value="DNase I-like"/>
    <property type="match status" value="1"/>
</dbReference>
<sequence>MYDEPPRRDRKNRMRGLEWISERREGILIRGDMNAKNSVWGGREVDDRGEEVYEWVVMNGVRIENESGDEPSFFSTRGKSWIDLVMSKWVQVCDRERLE</sequence>
<comment type="caution">
    <text evidence="2">The sequence shown here is derived from an EMBL/GenBank/DDBJ whole genome shotgun (WGS) entry which is preliminary data.</text>
</comment>
<dbReference type="Proteomes" id="UP001162162">
    <property type="component" value="Unassembled WGS sequence"/>
</dbReference>
<accession>A0AAV8Y2A1</accession>
<dbReference type="Pfam" id="PF14529">
    <property type="entry name" value="Exo_endo_phos_2"/>
    <property type="match status" value="1"/>
</dbReference>
<dbReference type="AlphaFoldDB" id="A0AAV8Y2A1"/>
<proteinExistence type="predicted"/>